<protein>
    <submittedName>
        <fullName evidence="1">Uncharacterized protein</fullName>
    </submittedName>
</protein>
<evidence type="ECO:0000313" key="1">
    <source>
        <dbReference type="EMBL" id="KAK0444520.1"/>
    </source>
</evidence>
<accession>A0AA39JKP5</accession>
<dbReference type="EMBL" id="JAUEPS010000054">
    <property type="protein sequence ID" value="KAK0444520.1"/>
    <property type="molecule type" value="Genomic_DNA"/>
</dbReference>
<dbReference type="Proteomes" id="UP001175211">
    <property type="component" value="Unassembled WGS sequence"/>
</dbReference>
<reference evidence="1" key="1">
    <citation type="submission" date="2023-06" db="EMBL/GenBank/DDBJ databases">
        <authorList>
            <consortium name="Lawrence Berkeley National Laboratory"/>
            <person name="Ahrendt S."/>
            <person name="Sahu N."/>
            <person name="Indic B."/>
            <person name="Wong-Bajracharya J."/>
            <person name="Merenyi Z."/>
            <person name="Ke H.-M."/>
            <person name="Monk M."/>
            <person name="Kocsube S."/>
            <person name="Drula E."/>
            <person name="Lipzen A."/>
            <person name="Balint B."/>
            <person name="Henrissat B."/>
            <person name="Andreopoulos B."/>
            <person name="Martin F.M."/>
            <person name="Harder C.B."/>
            <person name="Rigling D."/>
            <person name="Ford K.L."/>
            <person name="Foster G.D."/>
            <person name="Pangilinan J."/>
            <person name="Papanicolaou A."/>
            <person name="Barry K."/>
            <person name="LaButti K."/>
            <person name="Viragh M."/>
            <person name="Koriabine M."/>
            <person name="Yan M."/>
            <person name="Riley R."/>
            <person name="Champramary S."/>
            <person name="Plett K.L."/>
            <person name="Tsai I.J."/>
            <person name="Slot J."/>
            <person name="Sipos G."/>
            <person name="Plett J."/>
            <person name="Nagy L.G."/>
            <person name="Grigoriev I.V."/>
        </authorList>
    </citation>
    <scope>NUCLEOTIDE SEQUENCE</scope>
    <source>
        <strain evidence="1">CCBAS 213</strain>
    </source>
</reference>
<gene>
    <name evidence="1" type="ORF">EV420DRAFT_1648799</name>
</gene>
<sequence>MIHIVKVDNLSMDGLAQSWENHAAITGQEELLCSVVEETHPYYIYHDNVVNTGESFDNPFIPSDVEDPGYDLTVTLWQGLSGFSSHLKTELCNAPEPSLYHLMFNLLFTPCGRHIHIGNPFTVMSSLDIEAFIQQIFMSDSSTGLISQFLHWDKLFPIYLCCDLLTSLDLAISNDFFPFASDMMHQICHTLVDLSVHFSDKLTTHPEATFHLRIDSLHMLR</sequence>
<dbReference type="GeneID" id="85361766"/>
<name>A0AA39JKP5_ARMTA</name>
<keyword evidence="2" id="KW-1185">Reference proteome</keyword>
<dbReference type="AlphaFoldDB" id="A0AA39JKP5"/>
<comment type="caution">
    <text evidence="1">The sequence shown here is derived from an EMBL/GenBank/DDBJ whole genome shotgun (WGS) entry which is preliminary data.</text>
</comment>
<evidence type="ECO:0000313" key="2">
    <source>
        <dbReference type="Proteomes" id="UP001175211"/>
    </source>
</evidence>
<proteinExistence type="predicted"/>
<dbReference type="RefSeq" id="XP_060325090.1">
    <property type="nucleotide sequence ID" value="XM_060478218.1"/>
</dbReference>
<organism evidence="1 2">
    <name type="scientific">Armillaria tabescens</name>
    <name type="common">Ringless honey mushroom</name>
    <name type="synonym">Agaricus tabescens</name>
    <dbReference type="NCBI Taxonomy" id="1929756"/>
    <lineage>
        <taxon>Eukaryota</taxon>
        <taxon>Fungi</taxon>
        <taxon>Dikarya</taxon>
        <taxon>Basidiomycota</taxon>
        <taxon>Agaricomycotina</taxon>
        <taxon>Agaricomycetes</taxon>
        <taxon>Agaricomycetidae</taxon>
        <taxon>Agaricales</taxon>
        <taxon>Marasmiineae</taxon>
        <taxon>Physalacriaceae</taxon>
        <taxon>Desarmillaria</taxon>
    </lineage>
</organism>